<dbReference type="InterPro" id="IPR026180">
    <property type="entry name" value="NSL1"/>
</dbReference>
<protein>
    <submittedName>
        <fullName evidence="2">Uncharacterized protein</fullName>
    </submittedName>
</protein>
<comment type="caution">
    <text evidence="2">The sequence shown here is derived from an EMBL/GenBank/DDBJ whole genome shotgun (WGS) entry which is preliminary data.</text>
</comment>
<accession>A0AAW1DDC2</accession>
<keyword evidence="3" id="KW-1185">Reference proteome</keyword>
<dbReference type="Proteomes" id="UP001461498">
    <property type="component" value="Unassembled WGS sequence"/>
</dbReference>
<dbReference type="EMBL" id="JAPXFL010000003">
    <property type="protein sequence ID" value="KAK9509001.1"/>
    <property type="molecule type" value="Genomic_DNA"/>
</dbReference>
<feature type="region of interest" description="Disordered" evidence="1">
    <location>
        <begin position="352"/>
        <end position="382"/>
    </location>
</feature>
<evidence type="ECO:0000256" key="1">
    <source>
        <dbReference type="SAM" id="MobiDB-lite"/>
    </source>
</evidence>
<organism evidence="2 3">
    <name type="scientific">Rhynocoris fuscipes</name>
    <dbReference type="NCBI Taxonomy" id="488301"/>
    <lineage>
        <taxon>Eukaryota</taxon>
        <taxon>Metazoa</taxon>
        <taxon>Ecdysozoa</taxon>
        <taxon>Arthropoda</taxon>
        <taxon>Hexapoda</taxon>
        <taxon>Insecta</taxon>
        <taxon>Pterygota</taxon>
        <taxon>Neoptera</taxon>
        <taxon>Paraneoptera</taxon>
        <taxon>Hemiptera</taxon>
        <taxon>Heteroptera</taxon>
        <taxon>Panheteroptera</taxon>
        <taxon>Cimicomorpha</taxon>
        <taxon>Reduviidae</taxon>
        <taxon>Harpactorinae</taxon>
        <taxon>Harpactorini</taxon>
        <taxon>Rhynocoris</taxon>
    </lineage>
</organism>
<name>A0AAW1DDC2_9HEMI</name>
<dbReference type="GO" id="GO:0035035">
    <property type="term" value="F:histone acetyltransferase binding"/>
    <property type="evidence" value="ECO:0007669"/>
    <property type="project" value="TreeGrafter"/>
</dbReference>
<dbReference type="GO" id="GO:0044545">
    <property type="term" value="C:NSL complex"/>
    <property type="evidence" value="ECO:0007669"/>
    <property type="project" value="TreeGrafter"/>
</dbReference>
<dbReference type="PANTHER" id="PTHR22443:SF18">
    <property type="entry name" value="NON-SPECIFIC LETHAL 1, ISOFORM M"/>
    <property type="match status" value="1"/>
</dbReference>
<feature type="compositionally biased region" description="Polar residues" evidence="1">
    <location>
        <begin position="372"/>
        <end position="382"/>
    </location>
</feature>
<evidence type="ECO:0000313" key="3">
    <source>
        <dbReference type="Proteomes" id="UP001461498"/>
    </source>
</evidence>
<evidence type="ECO:0000313" key="2">
    <source>
        <dbReference type="EMBL" id="KAK9509001.1"/>
    </source>
</evidence>
<dbReference type="AlphaFoldDB" id="A0AAW1DDC2"/>
<reference evidence="2 3" key="1">
    <citation type="submission" date="2022-12" db="EMBL/GenBank/DDBJ databases">
        <title>Chromosome-level genome assembly of true bugs.</title>
        <authorList>
            <person name="Ma L."/>
            <person name="Li H."/>
        </authorList>
    </citation>
    <scope>NUCLEOTIDE SEQUENCE [LARGE SCALE GENOMIC DNA]</scope>
    <source>
        <strain evidence="2">Lab_2022b</strain>
    </source>
</reference>
<proteinExistence type="predicted"/>
<sequence>MAPALTETAQTQSFQFASSLSLALKENPKRREVNIRPDVISHAGMNGHSPSKTFSINGIVKNLKAQEFLHLHDRNDGEAEGGIEKVPQNLLNHVGGLMMSNSFLETGAAMGLQKSNKNDGEKPVEMDQMFKNLANEDLNPNDIGQNMEEILEAITTIENNVQTGGETMFEFEKDLFDVDVMNMCVDESLVAVNKDTLIKERIEEARTKQFLIARKCEFLARRLKKLEARALGKHVADEITGLIEYSTFLLELQSRGRVEGSRPFPLSTMSLFMRQMDHAATQQATTLSRSSSKQFKYFGSGSSNNSLVSTSNGVRASISGSVLPSYPAEVVQEIDTVAGELHTQLYKAHKDVDSDITESSSGGESADELIPYNNQYQHPLSM</sequence>
<gene>
    <name evidence="2" type="ORF">O3M35_006423</name>
</gene>
<dbReference type="PANTHER" id="PTHR22443">
    <property type="entry name" value="NON-SPECIFIC LETHAL 1, ISOFORM M"/>
    <property type="match status" value="1"/>
</dbReference>